<feature type="signal peptide" evidence="3">
    <location>
        <begin position="1"/>
        <end position="34"/>
    </location>
</feature>
<dbReference type="PANTHER" id="PTHR22946">
    <property type="entry name" value="DIENELACTONE HYDROLASE DOMAIN-CONTAINING PROTEIN-RELATED"/>
    <property type="match status" value="1"/>
</dbReference>
<feature type="domain" description="PET hydrolase/cutinase-like" evidence="4">
    <location>
        <begin position="34"/>
        <end position="291"/>
    </location>
</feature>
<dbReference type="OrthoDB" id="1466228at2"/>
<evidence type="ECO:0000256" key="2">
    <source>
        <dbReference type="ARBA" id="ARBA00022801"/>
    </source>
</evidence>
<keyword evidence="3" id="KW-0732">Signal</keyword>
<comment type="similarity">
    <text evidence="1">Belongs to the AB hydrolase superfamily.</text>
</comment>
<sequence length="293" mass="30613">MEGTSTMRITRTLAAALSAAALTIGSLASTPAVAADNPYQRGPAPTNTSIEATRGTYAVSTKTISALSARGFGGGTIYYPTSTADGTFGVVAISPGYTASQSTIAWLGPRLASFGFVVVTIDTTTRYDQPTSRGSQLLAALDQAIGDSTVGPRIDATRQAVVGHSMGGGGTLEAAKTRRSLEAAVPLTGWNLDKTWPEVEAATLVIGAQNDTVAPTTSHSIPFYNSLSGAERKAYLELRGASHFAPVTSNTTIAKHTLSWLKRYVDDDTRYEQFISPGPSTAIGSPVSDYRVN</sequence>
<evidence type="ECO:0000313" key="6">
    <source>
        <dbReference type="Proteomes" id="UP001515100"/>
    </source>
</evidence>
<feature type="chain" id="PRO_5025031076" evidence="3">
    <location>
        <begin position="35"/>
        <end position="293"/>
    </location>
</feature>
<evidence type="ECO:0000313" key="5">
    <source>
        <dbReference type="EMBL" id="KAA1376628.1"/>
    </source>
</evidence>
<keyword evidence="2 5" id="KW-0378">Hydrolase</keyword>
<dbReference type="Pfam" id="PF12740">
    <property type="entry name" value="PETase"/>
    <property type="match status" value="1"/>
</dbReference>
<dbReference type="PANTHER" id="PTHR22946:SF9">
    <property type="entry name" value="POLYKETIDE TRANSFERASE AF380"/>
    <property type="match status" value="1"/>
</dbReference>
<organism evidence="5 6">
    <name type="scientific">Aeromicrobium fastidiosum</name>
    <dbReference type="NCBI Taxonomy" id="52699"/>
    <lineage>
        <taxon>Bacteria</taxon>
        <taxon>Bacillati</taxon>
        <taxon>Actinomycetota</taxon>
        <taxon>Actinomycetes</taxon>
        <taxon>Propionibacteriales</taxon>
        <taxon>Nocardioidaceae</taxon>
        <taxon>Aeromicrobium</taxon>
    </lineage>
</organism>
<dbReference type="AlphaFoldDB" id="A0A641AMX9"/>
<proteinExistence type="inferred from homology"/>
<evidence type="ECO:0000256" key="3">
    <source>
        <dbReference type="SAM" id="SignalP"/>
    </source>
</evidence>
<dbReference type="Proteomes" id="UP001515100">
    <property type="component" value="Unassembled WGS sequence"/>
</dbReference>
<dbReference type="InterPro" id="IPR029058">
    <property type="entry name" value="AB_hydrolase_fold"/>
</dbReference>
<dbReference type="InterPro" id="IPR041127">
    <property type="entry name" value="PET_hydrolase/cutinase-like"/>
</dbReference>
<reference evidence="5" key="1">
    <citation type="submission" date="2019-09" db="EMBL/GenBank/DDBJ databases">
        <authorList>
            <person name="Li J."/>
        </authorList>
    </citation>
    <scope>NUCLEOTIDE SEQUENCE [LARGE SCALE GENOMIC DNA]</scope>
    <source>
        <strain evidence="5">NRBC 14897</strain>
    </source>
</reference>
<gene>
    <name evidence="5" type="ORF">ESP62_014215</name>
</gene>
<dbReference type="EMBL" id="SDPP02000003">
    <property type="protein sequence ID" value="KAA1376628.1"/>
    <property type="molecule type" value="Genomic_DNA"/>
</dbReference>
<protein>
    <submittedName>
        <fullName evidence="5">Alpha/beta hydrolase</fullName>
    </submittedName>
</protein>
<comment type="caution">
    <text evidence="5">The sequence shown here is derived from an EMBL/GenBank/DDBJ whole genome shotgun (WGS) entry which is preliminary data.</text>
</comment>
<evidence type="ECO:0000256" key="1">
    <source>
        <dbReference type="ARBA" id="ARBA00008645"/>
    </source>
</evidence>
<accession>A0A641AMX9</accession>
<dbReference type="InterPro" id="IPR050261">
    <property type="entry name" value="FrsA_esterase"/>
</dbReference>
<keyword evidence="6" id="KW-1185">Reference proteome</keyword>
<name>A0A641AMX9_9ACTN</name>
<evidence type="ECO:0000259" key="4">
    <source>
        <dbReference type="Pfam" id="PF12740"/>
    </source>
</evidence>
<dbReference type="Gene3D" id="3.40.50.1820">
    <property type="entry name" value="alpha/beta hydrolase"/>
    <property type="match status" value="1"/>
</dbReference>
<dbReference type="GO" id="GO:0052689">
    <property type="term" value="F:carboxylic ester hydrolase activity"/>
    <property type="evidence" value="ECO:0007669"/>
    <property type="project" value="UniProtKB-ARBA"/>
</dbReference>
<dbReference type="SUPFAM" id="SSF53474">
    <property type="entry name" value="alpha/beta-Hydrolases"/>
    <property type="match status" value="1"/>
</dbReference>